<keyword evidence="2" id="KW-0378">Hydrolase</keyword>
<dbReference type="KEGG" id="cpin:CPIN18020_0006"/>
<dbReference type="Gene3D" id="1.10.3210.10">
    <property type="entry name" value="Hypothetical protein af1432"/>
    <property type="match status" value="2"/>
</dbReference>
<keyword evidence="3" id="KW-1185">Reference proteome</keyword>
<dbReference type="AlphaFoldDB" id="A0A1S6U5A7"/>
<dbReference type="GO" id="GO:0016787">
    <property type="term" value="F:hydrolase activity"/>
    <property type="evidence" value="ECO:0007669"/>
    <property type="project" value="UniProtKB-KW"/>
</dbReference>
<evidence type="ECO:0000259" key="1">
    <source>
        <dbReference type="Pfam" id="PF13023"/>
    </source>
</evidence>
<protein>
    <submittedName>
        <fullName evidence="2">HD family hydrolase, possible ComGF family competence protein</fullName>
    </submittedName>
</protein>
<accession>A0A1S6U5A7</accession>
<dbReference type="SUPFAM" id="SSF109604">
    <property type="entry name" value="HD-domain/PDEase-like"/>
    <property type="match status" value="2"/>
</dbReference>
<reference evidence="3" key="1">
    <citation type="submission" date="2016-09" db="EMBL/GenBank/DDBJ databases">
        <title>Comparative genomics of the Campylobacter concisus group.</title>
        <authorList>
            <person name="Miller W.G."/>
            <person name="Yee E."/>
            <person name="Chapman M.H."/>
            <person name="Huynh S."/>
            <person name="Bono J.L."/>
            <person name="On S.L.W."/>
            <person name="StLeger J."/>
            <person name="Foster G."/>
            <person name="Parker C.T."/>
        </authorList>
    </citation>
    <scope>NUCLEOTIDE SEQUENCE [LARGE SCALE GENOMIC DNA]</scope>
    <source>
        <strain evidence="3">RM18021</strain>
    </source>
</reference>
<organism evidence="2 3">
    <name type="scientific">Campylobacter pinnipediorum subsp. caledonicus</name>
    <dbReference type="NCBI Taxonomy" id="1874362"/>
    <lineage>
        <taxon>Bacteria</taxon>
        <taxon>Pseudomonadati</taxon>
        <taxon>Campylobacterota</taxon>
        <taxon>Epsilonproteobacteria</taxon>
        <taxon>Campylobacterales</taxon>
        <taxon>Campylobacteraceae</taxon>
        <taxon>Campylobacter</taxon>
    </lineage>
</organism>
<gene>
    <name evidence="2" type="ORF">CPIN18021_0006</name>
</gene>
<sequence length="417" mass="48773">MISAKLIEHILKAASISRWNDYPKMTNLVELDKQAHKFIIAYFIAKLENDVDINYIIEAGIFEFLSRVVVTDIRPDVFHYIQKNKKEEVNDWVINKLENIVSDIDDGEFFKKLKKYLLSSEKDHPKERLILRAASYLATRWEFSIVYQTSQFLSDIDEVKRKVEEELEDYYELIGVRKIAMNQKLARLVDLSGRLRFQKRWAQTPRIPETAVLGHMLVVAILSYFYSIKVKACDKRLENNFFCALFHDLPESLTRDIISPVKYGIQGLNEIISDYEMRLIDEQILPFVPNFYKDEFSYILGIRKENGKFIKDEFENRIFDNFITLTQGTMENYNEDKYNAIDGKALKYCDKLAAYIEAGISISYGVKSKELIDGFGKMQKFFNEKPKIDGVDFLSVCNDFDKYFSLKDPFSDNCGTH</sequence>
<feature type="domain" description="HD" evidence="1">
    <location>
        <begin position="193"/>
        <end position="377"/>
    </location>
</feature>
<dbReference type="Pfam" id="PF13023">
    <property type="entry name" value="HD_3"/>
    <property type="match status" value="1"/>
</dbReference>
<proteinExistence type="predicted"/>
<evidence type="ECO:0000313" key="3">
    <source>
        <dbReference type="Proteomes" id="UP000190868"/>
    </source>
</evidence>
<name>A0A1S6U5A7_9BACT</name>
<evidence type="ECO:0000313" key="2">
    <source>
        <dbReference type="EMBL" id="AQW86872.1"/>
    </source>
</evidence>
<dbReference type="EMBL" id="CP017258">
    <property type="protein sequence ID" value="AQW86872.1"/>
    <property type="molecule type" value="Genomic_DNA"/>
</dbReference>
<dbReference type="Proteomes" id="UP000190868">
    <property type="component" value="Chromosome"/>
</dbReference>
<dbReference type="InterPro" id="IPR006674">
    <property type="entry name" value="HD_domain"/>
</dbReference>